<organism evidence="1">
    <name type="scientific">Singulisphaera sp. Ch08</name>
    <dbReference type="NCBI Taxonomy" id="3120278"/>
    <lineage>
        <taxon>Bacteria</taxon>
        <taxon>Pseudomonadati</taxon>
        <taxon>Planctomycetota</taxon>
        <taxon>Planctomycetia</taxon>
        <taxon>Isosphaerales</taxon>
        <taxon>Isosphaeraceae</taxon>
        <taxon>Singulisphaera</taxon>
    </lineage>
</organism>
<gene>
    <name evidence="1" type="ORF">V5E97_22705</name>
</gene>
<proteinExistence type="predicted"/>
<dbReference type="EMBL" id="CP155447">
    <property type="protein sequence ID" value="XBH01159.1"/>
    <property type="molecule type" value="Genomic_DNA"/>
</dbReference>
<name>A0AAU7C7A5_9BACT</name>
<reference evidence="1" key="1">
    <citation type="submission" date="2024-05" db="EMBL/GenBank/DDBJ databases">
        <title>Planctomycetes of the genus Singulisphaera possess chitinolytic capabilities.</title>
        <authorList>
            <person name="Ivanova A."/>
        </authorList>
    </citation>
    <scope>NUCLEOTIDE SEQUENCE</scope>
    <source>
        <strain evidence="1">Ch08T</strain>
    </source>
</reference>
<evidence type="ECO:0008006" key="2">
    <source>
        <dbReference type="Google" id="ProtNLM"/>
    </source>
</evidence>
<protein>
    <recommendedName>
        <fullName evidence="2">Head-tail adaptor protein</fullName>
    </recommendedName>
</protein>
<evidence type="ECO:0000313" key="1">
    <source>
        <dbReference type="EMBL" id="XBH01159.1"/>
    </source>
</evidence>
<dbReference type="AlphaFoldDB" id="A0AAU7C7A5"/>
<accession>A0AAU7C7A5</accession>
<sequence length="90" mass="10217">MRCIPEEVLYYRPTQAADAGVRNAQRDHAYLVLSKTQFHPRLCNGWESEPAALTETFKTGDGKVRLVKVVQVHHRHSGDLIECELKVDEG</sequence>
<dbReference type="RefSeq" id="WP_406693848.1">
    <property type="nucleotide sequence ID" value="NZ_CP155447.1"/>
</dbReference>